<feature type="coiled-coil region" evidence="1">
    <location>
        <begin position="315"/>
        <end position="342"/>
    </location>
</feature>
<keyword evidence="1" id="KW-0175">Coiled coil</keyword>
<evidence type="ECO:0000256" key="1">
    <source>
        <dbReference type="SAM" id="Coils"/>
    </source>
</evidence>
<dbReference type="Proteomes" id="UP000830116">
    <property type="component" value="Chromosome"/>
</dbReference>
<organism evidence="3 4">
    <name type="scientific">Bdellovibrio reynosensis</name>
    <dbReference type="NCBI Taxonomy" id="2835041"/>
    <lineage>
        <taxon>Bacteria</taxon>
        <taxon>Pseudomonadati</taxon>
        <taxon>Bdellovibrionota</taxon>
        <taxon>Bdellovibrionia</taxon>
        <taxon>Bdellovibrionales</taxon>
        <taxon>Pseudobdellovibrionaceae</taxon>
        <taxon>Bdellovibrio</taxon>
    </lineage>
</organism>
<evidence type="ECO:0000313" key="4">
    <source>
        <dbReference type="Proteomes" id="UP000830116"/>
    </source>
</evidence>
<feature type="chain" id="PRO_5046564642" description="Bdellovibrio beta-sandwich domain-containing protein" evidence="2">
    <location>
        <begin position="23"/>
        <end position="499"/>
    </location>
</feature>
<evidence type="ECO:0000256" key="2">
    <source>
        <dbReference type="SAM" id="SignalP"/>
    </source>
</evidence>
<proteinExistence type="predicted"/>
<keyword evidence="2" id="KW-0732">Signal</keyword>
<dbReference type="EMBL" id="CP093442">
    <property type="protein sequence ID" value="UOF01334.1"/>
    <property type="molecule type" value="Genomic_DNA"/>
</dbReference>
<dbReference type="RefSeq" id="WP_243537770.1">
    <property type="nucleotide sequence ID" value="NZ_CP093442.1"/>
</dbReference>
<name>A0ABY4CA27_9BACT</name>
<keyword evidence="4" id="KW-1185">Reference proteome</keyword>
<sequence length="499" mass="57142">MHRFSLPAALLSVLLIANTVFAETTQVVLNRNSQSQLSLNASLTKDVYRQEPHQVPYTVQEPYETTETYYVDVPYQHQEFYTDYEDYWDQEYRCHTRTRHERVCRDKEDCHIVPGNGPGGGPRRECTRVPVCETVPRTERECHWEQVRKTRPVTKSRWVTRYRQEARTRTVTRYRDKEVCCKTVYRDVFDHTYTVPVTVNFPAETQLTGQEKETFQIVLSGTEANPQVSFTVKQSIFGYQVDSQENHGGGIIITLKAVPLYSVEQLGRVSIKGLALEETINGSIIRFVDQGLKPRVLSRYAYQIREVGSNELIVAGELAASLEQVEIRLDQALEDNKEYQLDLRLQRQGLPLSGTVDEFLSAIKKVTPLKNAELHMRKDQINTFEIRGETTDAKLLFRDQSPADEGVHTIYKIEILIGDANGTVVATKEFLRESAPMATKGFFKIHLAQDLGVPTSILNEKVRHRKLVTARVTTTRTNPRLNQGVPVVLKHVHVQEIVR</sequence>
<reference evidence="3" key="1">
    <citation type="submission" date="2022-03" db="EMBL/GenBank/DDBJ databases">
        <title>Genome Identification and Characterization of new species Bdellovibrio reynosense LBG001 sp. nov. from a Mexico soil sample.</title>
        <authorList>
            <person name="Camilli A."/>
            <person name="Ajao Y."/>
            <person name="Guo X."/>
        </authorList>
    </citation>
    <scope>NUCLEOTIDE SEQUENCE</scope>
    <source>
        <strain evidence="3">LBG001</strain>
    </source>
</reference>
<evidence type="ECO:0008006" key="5">
    <source>
        <dbReference type="Google" id="ProtNLM"/>
    </source>
</evidence>
<feature type="signal peptide" evidence="2">
    <location>
        <begin position="1"/>
        <end position="22"/>
    </location>
</feature>
<protein>
    <recommendedName>
        <fullName evidence="5">Bdellovibrio beta-sandwich domain-containing protein</fullName>
    </recommendedName>
</protein>
<gene>
    <name evidence="3" type="ORF">MNR06_16695</name>
</gene>
<evidence type="ECO:0000313" key="3">
    <source>
        <dbReference type="EMBL" id="UOF01334.1"/>
    </source>
</evidence>
<accession>A0ABY4CA27</accession>